<gene>
    <name evidence="2" type="ORF">A4G23_04123</name>
</gene>
<keyword evidence="3" id="KW-1185">Reference proteome</keyword>
<dbReference type="GeneID" id="33063610"/>
<evidence type="ECO:0000313" key="3">
    <source>
        <dbReference type="Proteomes" id="UP000095349"/>
    </source>
</evidence>
<dbReference type="AlphaFoldDB" id="A0A1D8G718"/>
<dbReference type="RefSeq" id="WP_069978120.1">
    <property type="nucleotide sequence ID" value="NZ_CP017316.1"/>
</dbReference>
<dbReference type="OrthoDB" id="3213819at2"/>
<feature type="chain" id="PRO_5009107170" description="DUF3515 domain-containing protein" evidence="1">
    <location>
        <begin position="31"/>
        <end position="163"/>
    </location>
</feature>
<dbReference type="KEGG" id="srn:A4G23_04123"/>
<evidence type="ECO:0000313" key="2">
    <source>
        <dbReference type="EMBL" id="AOT61240.1"/>
    </source>
</evidence>
<evidence type="ECO:0008006" key="4">
    <source>
        <dbReference type="Google" id="ProtNLM"/>
    </source>
</evidence>
<reference evidence="2 3" key="1">
    <citation type="submission" date="2016-09" db="EMBL/GenBank/DDBJ databases">
        <title>Streptomyces rubrolavendulae MJM4426 Genome sequencing and assembly.</title>
        <authorList>
            <person name="Kim J.-G."/>
        </authorList>
    </citation>
    <scope>NUCLEOTIDE SEQUENCE [LARGE SCALE GENOMIC DNA]</scope>
    <source>
        <strain evidence="2 3">MJM4426</strain>
    </source>
</reference>
<dbReference type="STRING" id="285473.A4G23_04123"/>
<proteinExistence type="predicted"/>
<organism evidence="2 3">
    <name type="scientific">Streptomyces rubrolavendulae</name>
    <dbReference type="NCBI Taxonomy" id="285473"/>
    <lineage>
        <taxon>Bacteria</taxon>
        <taxon>Bacillati</taxon>
        <taxon>Actinomycetota</taxon>
        <taxon>Actinomycetes</taxon>
        <taxon>Kitasatosporales</taxon>
        <taxon>Streptomycetaceae</taxon>
        <taxon>Streptomyces</taxon>
    </lineage>
</organism>
<accession>A0A1D8G718</accession>
<protein>
    <recommendedName>
        <fullName evidence="4">DUF3515 domain-containing protein</fullName>
    </recommendedName>
</protein>
<keyword evidence="1" id="KW-0732">Signal</keyword>
<evidence type="ECO:0000256" key="1">
    <source>
        <dbReference type="SAM" id="SignalP"/>
    </source>
</evidence>
<sequence length="163" mass="17021">MKSSHRFPRLPSAAGAVAAALLLATAPGCAPTGSQTPVPVPSPAAEPAAYCRALHRELPDTVAGLARDATSPRSELTAAWGDGAIVLRCGVPRPARMSDPQAHAIEADGVNWLLEQREGTGPRFTTTYRAAYVELSLDERFAHDSGPLVAFAGPVSRTVPDTV</sequence>
<dbReference type="EMBL" id="CP017316">
    <property type="protein sequence ID" value="AOT61240.1"/>
    <property type="molecule type" value="Genomic_DNA"/>
</dbReference>
<feature type="signal peptide" evidence="1">
    <location>
        <begin position="1"/>
        <end position="30"/>
    </location>
</feature>
<dbReference type="InterPro" id="IPR021903">
    <property type="entry name" value="DUF3515"/>
</dbReference>
<dbReference type="Proteomes" id="UP000095349">
    <property type="component" value="Chromosome"/>
</dbReference>
<dbReference type="Pfam" id="PF12028">
    <property type="entry name" value="DUF3515"/>
    <property type="match status" value="1"/>
</dbReference>
<name>A0A1D8G718_9ACTN</name>
<dbReference type="PATRIC" id="fig|285473.5.peg.4324"/>